<name>A0ABT1S7Z2_9FIRM</name>
<evidence type="ECO:0000313" key="1">
    <source>
        <dbReference type="EMBL" id="MCQ4922588.1"/>
    </source>
</evidence>
<protein>
    <submittedName>
        <fullName evidence="1">DUF3788 domain-containing protein</fullName>
    </submittedName>
</protein>
<gene>
    <name evidence="1" type="ORF">NE686_05785</name>
</gene>
<sequence>MYGRMLDKLKEPSLDEMIKYCGITGELFECLNQEISFKYKTEFKIRFPYGNHYGWGIKHKFKNEHICDIFAEKDAFTIMIRLTNKQIDKIYSELSAYTQEICDNKYPCGEGGWLNYRVVSNECMDDAFKLLNTKLQK</sequence>
<dbReference type="RefSeq" id="WP_256310796.1">
    <property type="nucleotide sequence ID" value="NZ_JANGAC010000003.1"/>
</dbReference>
<dbReference type="Pfam" id="PF12663">
    <property type="entry name" value="DUF3788"/>
    <property type="match status" value="1"/>
</dbReference>
<proteinExistence type="predicted"/>
<reference evidence="1 2" key="1">
    <citation type="submission" date="2022-06" db="EMBL/GenBank/DDBJ databases">
        <title>Isolation of gut microbiota from human fecal samples.</title>
        <authorList>
            <person name="Pamer E.G."/>
            <person name="Barat B."/>
            <person name="Waligurski E."/>
            <person name="Medina S."/>
            <person name="Paddock L."/>
            <person name="Mostad J."/>
        </authorList>
    </citation>
    <scope>NUCLEOTIDE SEQUENCE [LARGE SCALE GENOMIC DNA]</scope>
    <source>
        <strain evidence="1 2">DFI.7.95</strain>
    </source>
</reference>
<accession>A0ABT1S7Z2</accession>
<dbReference type="InterPro" id="IPR024265">
    <property type="entry name" value="DUF3788"/>
</dbReference>
<keyword evidence="2" id="KW-1185">Reference proteome</keyword>
<dbReference type="EMBL" id="JANGAC010000003">
    <property type="protein sequence ID" value="MCQ4922588.1"/>
    <property type="molecule type" value="Genomic_DNA"/>
</dbReference>
<dbReference type="Proteomes" id="UP001524478">
    <property type="component" value="Unassembled WGS sequence"/>
</dbReference>
<organism evidence="1 2">
    <name type="scientific">Tissierella carlieri</name>
    <dbReference type="NCBI Taxonomy" id="689904"/>
    <lineage>
        <taxon>Bacteria</taxon>
        <taxon>Bacillati</taxon>
        <taxon>Bacillota</taxon>
        <taxon>Tissierellia</taxon>
        <taxon>Tissierellales</taxon>
        <taxon>Tissierellaceae</taxon>
        <taxon>Tissierella</taxon>
    </lineage>
</organism>
<evidence type="ECO:0000313" key="2">
    <source>
        <dbReference type="Proteomes" id="UP001524478"/>
    </source>
</evidence>
<comment type="caution">
    <text evidence="1">The sequence shown here is derived from an EMBL/GenBank/DDBJ whole genome shotgun (WGS) entry which is preliminary data.</text>
</comment>